<dbReference type="AlphaFoldDB" id="C2CKP6"/>
<feature type="non-terminal residue" evidence="1">
    <location>
        <position position="1"/>
    </location>
</feature>
<name>C2CKP6_9FIRM</name>
<reference evidence="1 2" key="1">
    <citation type="submission" date="2009-01" db="EMBL/GenBank/DDBJ databases">
        <authorList>
            <person name="Qin X."/>
            <person name="Bachman B."/>
            <person name="Battles P."/>
            <person name="Bell A."/>
            <person name="Bess C."/>
            <person name="Bickham C."/>
            <person name="Chaboub L."/>
            <person name="Chen D."/>
            <person name="Coyle M."/>
            <person name="Deiros D.R."/>
            <person name="Dinh H."/>
            <person name="Forbes L."/>
            <person name="Fowler G."/>
            <person name="Francisco L."/>
            <person name="Fu Q."/>
            <person name="Gubbala S."/>
            <person name="Hale W."/>
            <person name="Han Y."/>
            <person name="Hemphill L."/>
            <person name="Highlander S.K."/>
            <person name="Hirani K."/>
            <person name="Hogues M."/>
            <person name="Jackson L."/>
            <person name="Jakkamsetti A."/>
            <person name="Javaid M."/>
            <person name="Jiang H."/>
            <person name="Korchina V."/>
            <person name="Kovar C."/>
            <person name="Lara F."/>
            <person name="Lee S."/>
            <person name="Mata R."/>
            <person name="Mathew T."/>
            <person name="Moen C."/>
            <person name="Morales K."/>
            <person name="Munidasa M."/>
            <person name="Nazareth L."/>
            <person name="Ngo R."/>
            <person name="Nguyen L."/>
            <person name="Okwuonu G."/>
            <person name="Ongeri F."/>
            <person name="Patil S."/>
            <person name="Petrosino J."/>
            <person name="Pham C."/>
            <person name="Pham P."/>
            <person name="Pu L.-L."/>
            <person name="Puazo M."/>
            <person name="Raj R."/>
            <person name="Reid J."/>
            <person name="Rouhana J."/>
            <person name="Saada N."/>
            <person name="Shang Y."/>
            <person name="Simmons D."/>
            <person name="Thornton R."/>
            <person name="Warren J."/>
            <person name="Weissenberger G."/>
            <person name="Zhang J."/>
            <person name="Zhang L."/>
            <person name="Zhou C."/>
            <person name="Zhu D."/>
            <person name="Muzny D."/>
            <person name="Worley K."/>
            <person name="Gibbs R."/>
        </authorList>
    </citation>
    <scope>NUCLEOTIDE SEQUENCE [LARGE SCALE GENOMIC DNA]</scope>
    <source>
        <strain evidence="1 2">ATCC 35098</strain>
    </source>
</reference>
<evidence type="ECO:0000313" key="2">
    <source>
        <dbReference type="Proteomes" id="UP000003744"/>
    </source>
</evidence>
<accession>C2CKP6</accession>
<comment type="caution">
    <text evidence="1">The sequence shown here is derived from an EMBL/GenBank/DDBJ whole genome shotgun (WGS) entry which is preliminary data.</text>
</comment>
<dbReference type="Proteomes" id="UP000003744">
    <property type="component" value="Unassembled WGS sequence"/>
</dbReference>
<proteinExistence type="predicted"/>
<protein>
    <submittedName>
        <fullName evidence="1">Uncharacterized protein</fullName>
    </submittedName>
</protein>
<sequence>IQVSLDLINYKMNTYVDKNLIDSFQYTYDPLDASDLKELVQIKTSIGFWDFSELVSVNEEKLREVMELEIDDDGNFYDPLSKDMDLDGIIDRNDADFRDSKVQEIGDFERKEKTSIMDKLKEYKGNLVVNNNINEINNSEPCGR</sequence>
<evidence type="ECO:0000313" key="1">
    <source>
        <dbReference type="EMBL" id="EEI81857.1"/>
    </source>
</evidence>
<gene>
    <name evidence="1" type="ORF">HMPREF0077_2056</name>
</gene>
<organism evidence="1 2">
    <name type="scientific">Anaerococcus tetradius ATCC 35098</name>
    <dbReference type="NCBI Taxonomy" id="525255"/>
    <lineage>
        <taxon>Bacteria</taxon>
        <taxon>Bacillati</taxon>
        <taxon>Bacillota</taxon>
        <taxon>Tissierellia</taxon>
        <taxon>Tissierellales</taxon>
        <taxon>Peptoniphilaceae</taxon>
        <taxon>Anaerococcus</taxon>
    </lineage>
</organism>
<dbReference type="EMBL" id="ACGC01000123">
    <property type="protein sequence ID" value="EEI81857.1"/>
    <property type="molecule type" value="Genomic_DNA"/>
</dbReference>
<dbReference type="eggNOG" id="COG0553">
    <property type="taxonomic scope" value="Bacteria"/>
</dbReference>
<dbReference type="HOGENOM" id="CLU_1790861_0_0_9"/>